<evidence type="ECO:0000313" key="2">
    <source>
        <dbReference type="Proteomes" id="UP000027135"/>
    </source>
</evidence>
<dbReference type="AlphaFoldDB" id="A0A067R9B8"/>
<reference evidence="1 2" key="1">
    <citation type="journal article" date="2014" name="Nat. Commun.">
        <title>Molecular traces of alternative social organization in a termite genome.</title>
        <authorList>
            <person name="Terrapon N."/>
            <person name="Li C."/>
            <person name="Robertson H.M."/>
            <person name="Ji L."/>
            <person name="Meng X."/>
            <person name="Booth W."/>
            <person name="Chen Z."/>
            <person name="Childers C.P."/>
            <person name="Glastad K.M."/>
            <person name="Gokhale K."/>
            <person name="Gowin J."/>
            <person name="Gronenberg W."/>
            <person name="Hermansen R.A."/>
            <person name="Hu H."/>
            <person name="Hunt B.G."/>
            <person name="Huylmans A.K."/>
            <person name="Khalil S.M."/>
            <person name="Mitchell R.D."/>
            <person name="Munoz-Torres M.C."/>
            <person name="Mustard J.A."/>
            <person name="Pan H."/>
            <person name="Reese J.T."/>
            <person name="Scharf M.E."/>
            <person name="Sun F."/>
            <person name="Vogel H."/>
            <person name="Xiao J."/>
            <person name="Yang W."/>
            <person name="Yang Z."/>
            <person name="Yang Z."/>
            <person name="Zhou J."/>
            <person name="Zhu J."/>
            <person name="Brent C.S."/>
            <person name="Elsik C.G."/>
            <person name="Goodisman M.A."/>
            <person name="Liberles D.A."/>
            <person name="Roe R.M."/>
            <person name="Vargo E.L."/>
            <person name="Vilcinskas A."/>
            <person name="Wang J."/>
            <person name="Bornberg-Bauer E."/>
            <person name="Korb J."/>
            <person name="Zhang G."/>
            <person name="Liebig J."/>
        </authorList>
    </citation>
    <scope>NUCLEOTIDE SEQUENCE [LARGE SCALE GENOMIC DNA]</scope>
    <source>
        <tissue evidence="1">Whole organism</tissue>
    </source>
</reference>
<keyword evidence="2" id="KW-1185">Reference proteome</keyword>
<dbReference type="EMBL" id="KK852847">
    <property type="protein sequence ID" value="KDR15091.1"/>
    <property type="molecule type" value="Genomic_DNA"/>
</dbReference>
<dbReference type="InParanoid" id="A0A067R9B8"/>
<organism evidence="1 2">
    <name type="scientific">Zootermopsis nevadensis</name>
    <name type="common">Dampwood termite</name>
    <dbReference type="NCBI Taxonomy" id="136037"/>
    <lineage>
        <taxon>Eukaryota</taxon>
        <taxon>Metazoa</taxon>
        <taxon>Ecdysozoa</taxon>
        <taxon>Arthropoda</taxon>
        <taxon>Hexapoda</taxon>
        <taxon>Insecta</taxon>
        <taxon>Pterygota</taxon>
        <taxon>Neoptera</taxon>
        <taxon>Polyneoptera</taxon>
        <taxon>Dictyoptera</taxon>
        <taxon>Blattodea</taxon>
        <taxon>Blattoidea</taxon>
        <taxon>Termitoidae</taxon>
        <taxon>Termopsidae</taxon>
        <taxon>Zootermopsis</taxon>
    </lineage>
</organism>
<accession>A0A067R9B8</accession>
<protein>
    <submittedName>
        <fullName evidence="1">Uncharacterized protein</fullName>
    </submittedName>
</protein>
<gene>
    <name evidence="1" type="ORF">L798_11210</name>
</gene>
<dbReference type="Proteomes" id="UP000027135">
    <property type="component" value="Unassembled WGS sequence"/>
</dbReference>
<evidence type="ECO:0000313" key="1">
    <source>
        <dbReference type="EMBL" id="KDR15091.1"/>
    </source>
</evidence>
<sequence>MVVDFVVMKKDVRQVTEMNSQQDRQTKSTIHLVGRKVESVGIVLVLSNELEDGILQGHLLRTLTRERVVASTTGWLRLAFAPAPPMQPGFLVRTLPAMSRPLQQTRTLTTTPPILRCCD</sequence>
<name>A0A067R9B8_ZOONE</name>
<proteinExistence type="predicted"/>